<dbReference type="Proteomes" id="UP000663836">
    <property type="component" value="Unassembled WGS sequence"/>
</dbReference>
<dbReference type="EMBL" id="CAJNOH010000234">
    <property type="protein sequence ID" value="CAF0959560.1"/>
    <property type="molecule type" value="Genomic_DNA"/>
</dbReference>
<dbReference type="EMBL" id="CAJOBD010001143">
    <property type="protein sequence ID" value="CAF3765703.1"/>
    <property type="molecule type" value="Genomic_DNA"/>
</dbReference>
<evidence type="ECO:0000313" key="2">
    <source>
        <dbReference type="EMBL" id="CAF0927752.1"/>
    </source>
</evidence>
<dbReference type="EMBL" id="CAJNOL010000412">
    <property type="protein sequence ID" value="CAF1052956.1"/>
    <property type="molecule type" value="Genomic_DNA"/>
</dbReference>
<evidence type="ECO:0000313" key="4">
    <source>
        <dbReference type="EMBL" id="CAF1052956.1"/>
    </source>
</evidence>
<keyword evidence="1" id="KW-1133">Transmembrane helix</keyword>
<dbReference type="Proteomes" id="UP000663882">
    <property type="component" value="Unassembled WGS sequence"/>
</dbReference>
<evidence type="ECO:0000313" key="7">
    <source>
        <dbReference type="EMBL" id="CAF3530474.1"/>
    </source>
</evidence>
<reference evidence="8" key="1">
    <citation type="submission" date="2021-02" db="EMBL/GenBank/DDBJ databases">
        <authorList>
            <person name="Nowell W R."/>
        </authorList>
    </citation>
    <scope>NUCLEOTIDE SEQUENCE</scope>
</reference>
<dbReference type="Proteomes" id="UP000663874">
    <property type="component" value="Unassembled WGS sequence"/>
</dbReference>
<comment type="caution">
    <text evidence="8">The sequence shown here is derived from an EMBL/GenBank/DDBJ whole genome shotgun (WGS) entry which is preliminary data.</text>
</comment>
<dbReference type="AlphaFoldDB" id="A0A818T3K4"/>
<dbReference type="Proteomes" id="UP000663870">
    <property type="component" value="Unassembled WGS sequence"/>
</dbReference>
<dbReference type="OrthoDB" id="10031215at2759"/>
<gene>
    <name evidence="8" type="ORF">FNK824_LOCUS7864</name>
    <name evidence="9" type="ORF">JBS370_LOCUS13386</name>
    <name evidence="4" type="ORF">JXQ802_LOCUS16756</name>
    <name evidence="7" type="ORF">OTI717_LOCUS3291</name>
    <name evidence="3" type="ORF">PYM288_LOCUS12551</name>
    <name evidence="5" type="ORF">RFH988_LOCUS27333</name>
    <name evidence="6" type="ORF">SEV965_LOCUS24791</name>
    <name evidence="2" type="ORF">ZHD862_LOCUS8758</name>
</gene>
<dbReference type="EMBL" id="CAJOBE010000750">
    <property type="protein sequence ID" value="CAF3681277.1"/>
    <property type="molecule type" value="Genomic_DNA"/>
</dbReference>
<dbReference type="Proteomes" id="UP000663854">
    <property type="component" value="Unassembled WGS sequence"/>
</dbReference>
<dbReference type="EMBL" id="CAJNOU010001939">
    <property type="protein sequence ID" value="CAF1271806.1"/>
    <property type="molecule type" value="Genomic_DNA"/>
</dbReference>
<evidence type="ECO:0000313" key="8">
    <source>
        <dbReference type="EMBL" id="CAF3681277.1"/>
    </source>
</evidence>
<proteinExistence type="predicted"/>
<dbReference type="EMBL" id="CAJNOT010000288">
    <property type="protein sequence ID" value="CAF0927752.1"/>
    <property type="molecule type" value="Genomic_DNA"/>
</dbReference>
<keyword evidence="1" id="KW-0472">Membrane</keyword>
<dbReference type="EMBL" id="CAJNOO010002293">
    <property type="protein sequence ID" value="CAF1254170.1"/>
    <property type="molecule type" value="Genomic_DNA"/>
</dbReference>
<evidence type="ECO:0000313" key="5">
    <source>
        <dbReference type="EMBL" id="CAF1254170.1"/>
    </source>
</evidence>
<evidence type="ECO:0000313" key="3">
    <source>
        <dbReference type="EMBL" id="CAF0959560.1"/>
    </source>
</evidence>
<sequence>MDERNKIIITVVFSIIGFILIIVIFCFIIWFILRRKSNLINRNKNPSILRRQQYERSHNVFINKYYSNKQKKRKRRFNTNDSSISLSFDSPHLINQNVRNLDKLLHLESLLTTNIWHYENTLSTTRTNHFDRCYTNPTTEPIYMSSSSSSVLSTPIPNPITDIQSYQQLNALNFRILNELNHGLSLKHEQRSTNPLRYSQSCRQTNDPLPFDYCRSITPPSIITINENPLETNHNRINKYSNTTLMRKAYRGQFRDDTAILY</sequence>
<evidence type="ECO:0000313" key="9">
    <source>
        <dbReference type="EMBL" id="CAF3765703.1"/>
    </source>
</evidence>
<dbReference type="Proteomes" id="UP000663889">
    <property type="component" value="Unassembled WGS sequence"/>
</dbReference>
<accession>A0A818T3K4</accession>
<dbReference type="Proteomes" id="UP000663864">
    <property type="component" value="Unassembled WGS sequence"/>
</dbReference>
<organism evidence="8 11">
    <name type="scientific">Rotaria sordida</name>
    <dbReference type="NCBI Taxonomy" id="392033"/>
    <lineage>
        <taxon>Eukaryota</taxon>
        <taxon>Metazoa</taxon>
        <taxon>Spiralia</taxon>
        <taxon>Gnathifera</taxon>
        <taxon>Rotifera</taxon>
        <taxon>Eurotatoria</taxon>
        <taxon>Bdelloidea</taxon>
        <taxon>Philodinida</taxon>
        <taxon>Philodinidae</taxon>
        <taxon>Rotaria</taxon>
    </lineage>
</organism>
<keyword evidence="10" id="KW-1185">Reference proteome</keyword>
<dbReference type="EMBL" id="CAJOAX010000175">
    <property type="protein sequence ID" value="CAF3530474.1"/>
    <property type="molecule type" value="Genomic_DNA"/>
</dbReference>
<evidence type="ECO:0000313" key="10">
    <source>
        <dbReference type="Proteomes" id="UP000663870"/>
    </source>
</evidence>
<feature type="transmembrane region" description="Helical" evidence="1">
    <location>
        <begin position="7"/>
        <end position="33"/>
    </location>
</feature>
<keyword evidence="1" id="KW-0812">Transmembrane</keyword>
<evidence type="ECO:0000313" key="6">
    <source>
        <dbReference type="EMBL" id="CAF1271806.1"/>
    </source>
</evidence>
<evidence type="ECO:0000313" key="11">
    <source>
        <dbReference type="Proteomes" id="UP000663874"/>
    </source>
</evidence>
<dbReference type="Proteomes" id="UP000663823">
    <property type="component" value="Unassembled WGS sequence"/>
</dbReference>
<name>A0A818T3K4_9BILA</name>
<protein>
    <submittedName>
        <fullName evidence="8">Uncharacterized protein</fullName>
    </submittedName>
</protein>
<evidence type="ECO:0000256" key="1">
    <source>
        <dbReference type="SAM" id="Phobius"/>
    </source>
</evidence>